<dbReference type="InterPro" id="IPR036388">
    <property type="entry name" value="WH-like_DNA-bd_sf"/>
</dbReference>
<dbReference type="STRING" id="1844.UG56_012470"/>
<dbReference type="AlphaFoldDB" id="A0A1J4N4P9"/>
<dbReference type="EMBL" id="JZDQ02000015">
    <property type="protein sequence ID" value="OIJ26525.1"/>
    <property type="molecule type" value="Genomic_DNA"/>
</dbReference>
<dbReference type="PANTHER" id="PTHR33169">
    <property type="entry name" value="PADR-FAMILY TRANSCRIPTIONAL REGULATOR"/>
    <property type="match status" value="1"/>
</dbReference>
<evidence type="ECO:0000259" key="1">
    <source>
        <dbReference type="Pfam" id="PF03551"/>
    </source>
</evidence>
<dbReference type="Pfam" id="PF03551">
    <property type="entry name" value="PadR"/>
    <property type="match status" value="1"/>
</dbReference>
<organism evidence="2 3">
    <name type="scientific">Nocardioides luteus</name>
    <dbReference type="NCBI Taxonomy" id="1844"/>
    <lineage>
        <taxon>Bacteria</taxon>
        <taxon>Bacillati</taxon>
        <taxon>Actinomycetota</taxon>
        <taxon>Actinomycetes</taxon>
        <taxon>Propionibacteriales</taxon>
        <taxon>Nocardioidaceae</taxon>
        <taxon>Nocardioides</taxon>
    </lineage>
</organism>
<dbReference type="InterPro" id="IPR005149">
    <property type="entry name" value="Tscrpt_reg_PadR_N"/>
</dbReference>
<gene>
    <name evidence="2" type="ORF">UG56_012470</name>
</gene>
<accession>A0A1J4N4P9</accession>
<comment type="caution">
    <text evidence="2">The sequence shown here is derived from an EMBL/GenBank/DDBJ whole genome shotgun (WGS) entry which is preliminary data.</text>
</comment>
<dbReference type="InterPro" id="IPR052509">
    <property type="entry name" value="Metal_resp_DNA-bind_regulator"/>
</dbReference>
<evidence type="ECO:0000313" key="3">
    <source>
        <dbReference type="Proteomes" id="UP000033772"/>
    </source>
</evidence>
<keyword evidence="3" id="KW-1185">Reference proteome</keyword>
<dbReference type="SUPFAM" id="SSF46785">
    <property type="entry name" value="Winged helix' DNA-binding domain"/>
    <property type="match status" value="1"/>
</dbReference>
<feature type="domain" description="Transcription regulator PadR N-terminal" evidence="1">
    <location>
        <begin position="14"/>
        <end position="84"/>
    </location>
</feature>
<dbReference type="InterPro" id="IPR036390">
    <property type="entry name" value="WH_DNA-bd_sf"/>
</dbReference>
<dbReference type="Proteomes" id="UP000033772">
    <property type="component" value="Unassembled WGS sequence"/>
</dbReference>
<proteinExistence type="predicted"/>
<protein>
    <submittedName>
        <fullName evidence="2">PadR family transcriptional regulator</fullName>
    </submittedName>
</protein>
<sequence length="213" mass="24108">MAGDDTRMLLLGAVALFEPVNGYQIRRELMSWQVDQWANINPGSIYHALTSLADKGHLTRHDLVDNGRAVAVYEISDSGRAELERLITRSLEAVDAYNGLSFYAAFSLVPLLERPVVVQHLSVRLKNLERTIKELDAAVRVNARMVPPHTVSALHLQLDKLRAERSWLVEVLDDVRSGKLFFVGETSDWAPADDDPGWQMDADRKRYREMLRG</sequence>
<dbReference type="RefSeq" id="WP_045546981.1">
    <property type="nucleotide sequence ID" value="NZ_JZDQ02000015.1"/>
</dbReference>
<evidence type="ECO:0000313" key="2">
    <source>
        <dbReference type="EMBL" id="OIJ26525.1"/>
    </source>
</evidence>
<reference evidence="2" key="1">
    <citation type="submission" date="2016-10" db="EMBL/GenBank/DDBJ databases">
        <title>Draft Genome Sequence of Nocardioides luteus Strain BAFB, an Alkane-Degrading Bacterium Isolated from JP-7 Polluted Soil.</title>
        <authorList>
            <person name="Brown L."/>
            <person name="Ruiz O.N."/>
            <person name="Gunasekera T."/>
        </authorList>
    </citation>
    <scope>NUCLEOTIDE SEQUENCE [LARGE SCALE GENOMIC DNA]</scope>
    <source>
        <strain evidence="2">BAFB</strain>
    </source>
</reference>
<dbReference type="Gene3D" id="1.10.10.10">
    <property type="entry name" value="Winged helix-like DNA-binding domain superfamily/Winged helix DNA-binding domain"/>
    <property type="match status" value="1"/>
</dbReference>
<dbReference type="PANTHER" id="PTHR33169:SF14">
    <property type="entry name" value="TRANSCRIPTIONAL REGULATOR RV3488"/>
    <property type="match status" value="1"/>
</dbReference>
<name>A0A1J4N4P9_9ACTN</name>